<dbReference type="Gene3D" id="2.70.98.50">
    <property type="entry name" value="putative glycoside hydrolase family protein from bacillus halodurans"/>
    <property type="match status" value="1"/>
</dbReference>
<evidence type="ECO:0000313" key="5">
    <source>
        <dbReference type="Proteomes" id="UP000240357"/>
    </source>
</evidence>
<dbReference type="Pfam" id="PF22124">
    <property type="entry name" value="Glyco_hydro_95_cat"/>
    <property type="match status" value="1"/>
</dbReference>
<dbReference type="GO" id="GO:0004560">
    <property type="term" value="F:alpha-L-fucosidase activity"/>
    <property type="evidence" value="ECO:0007669"/>
    <property type="project" value="InterPro"/>
</dbReference>
<accession>A0A2T2Y956</accession>
<dbReference type="RefSeq" id="WP_106925285.1">
    <property type="nucleotide sequence ID" value="NZ_PYFT01000001.1"/>
</dbReference>
<dbReference type="PANTHER" id="PTHR31084">
    <property type="entry name" value="ALPHA-L-FUCOSIDASE 2"/>
    <property type="match status" value="1"/>
</dbReference>
<comment type="caution">
    <text evidence="4">The sequence shown here is derived from an EMBL/GenBank/DDBJ whole genome shotgun (WGS) entry which is preliminary data.</text>
</comment>
<evidence type="ECO:0000259" key="1">
    <source>
        <dbReference type="Pfam" id="PF14498"/>
    </source>
</evidence>
<dbReference type="Proteomes" id="UP000240357">
    <property type="component" value="Unassembled WGS sequence"/>
</dbReference>
<dbReference type="Pfam" id="PF14498">
    <property type="entry name" value="Glyco_hyd_65N_2"/>
    <property type="match status" value="1"/>
</dbReference>
<dbReference type="AlphaFoldDB" id="A0A2T2Y956"/>
<dbReference type="InterPro" id="IPR008928">
    <property type="entry name" value="6-hairpin_glycosidase_sf"/>
</dbReference>
<evidence type="ECO:0000313" key="4">
    <source>
        <dbReference type="EMBL" id="PSR52045.1"/>
    </source>
</evidence>
<dbReference type="InterPro" id="IPR049053">
    <property type="entry name" value="AFCA-like_C"/>
</dbReference>
<dbReference type="InterPro" id="IPR054363">
    <property type="entry name" value="GH95_cat"/>
</dbReference>
<dbReference type="InterPro" id="IPR016518">
    <property type="entry name" value="Alpha-L-fucosidase"/>
</dbReference>
<evidence type="ECO:0000259" key="2">
    <source>
        <dbReference type="Pfam" id="PF21307"/>
    </source>
</evidence>
<keyword evidence="5" id="KW-1185">Reference proteome</keyword>
<dbReference type="OrthoDB" id="9802600at2"/>
<dbReference type="InterPro" id="IPR027414">
    <property type="entry name" value="GH95_N_dom"/>
</dbReference>
<dbReference type="Gene3D" id="2.60.40.1180">
    <property type="entry name" value="Golgi alpha-mannosidase II"/>
    <property type="match status" value="1"/>
</dbReference>
<dbReference type="GO" id="GO:0005975">
    <property type="term" value="P:carbohydrate metabolic process"/>
    <property type="evidence" value="ECO:0007669"/>
    <property type="project" value="InterPro"/>
</dbReference>
<sequence length="807" mass="90523">MNLIKTCILFFLGVLLAVTNGFAQQDLKLWYQQPAKIWTDALPVGNGRLGAMVYGRAAEELIHLNEETLWSGGPANLNPNPEAPKYLPQIREALFKEDYKTAEELCKKMQGLYTESYLPLGDLIIKHNFTTEPTDYYRDLDISNATALTRFKINGTQYTREVLASAPDQVILIRLRSDKKGQLNFDATTKSLIRFQNAASGPNEVVMKGKAPSHVDPNYVNYNPEPVIYNEADNCRGMRYELRIKAKNQDGKVTTDATGIHVSNATEVVLYISAATSFNGFDKCPDKDGKDESALAQAYLNKAYTKDFETIRKAHLKDYQNYFNRVSLSLNHNPPVNSPTLKRLMRYTDGGNDPGLEALYFQYGRYLLISSSRPGGIPANLQGIWNPILRAPWSSNFTTNINVQMNYWPAEMVNLSELHTPLVDFIKNTAVTGKQTAKNFYNAKGWALHHNSDIWATSNPVGDLGKGSPSWANWALGSPWLSQHLWEHYSYTNDQNYLKNTAYPLMKEAALFCLDWLVADKNGHLVTAPASSPENIFIDDSGQKGSISVATTMDMEIIWDLFTNVIEASEKLGTDAEFRKLLTDKRAKLFPLQIGKKGNLQEWYKDWEDEDPRHRHVSHLFGLHPGRQISPVTTPKLAEAARKTLELRGDEGTGWSIAWKINFWARLHDGNHAYKVIRNLLRLTGVEGTDYAKGGGSYSNLFCAHPPFQIDGNFGGISGMGEMMLQSHAGFIHLLPAIPDVWKDGKVTGLRARGGFEVDMEWKDNKLINTTIRSINGTATKVRYGDKVIDLHLKPGQSKKLNGYLGS</sequence>
<dbReference type="FunFam" id="1.50.10.10:FF:000028">
    <property type="entry name" value="Alpha-L-fucosidase 2"/>
    <property type="match status" value="1"/>
</dbReference>
<protein>
    <submittedName>
        <fullName evidence="4">Uncharacterized protein</fullName>
    </submittedName>
</protein>
<name>A0A2T2Y956_9BACT</name>
<dbReference type="Pfam" id="PF21307">
    <property type="entry name" value="Glyco_hydro_95_C"/>
    <property type="match status" value="1"/>
</dbReference>
<organism evidence="4 5">
    <name type="scientific">Adhaeribacter arboris</name>
    <dbReference type="NCBI Taxonomy" id="2072846"/>
    <lineage>
        <taxon>Bacteria</taxon>
        <taxon>Pseudomonadati</taxon>
        <taxon>Bacteroidota</taxon>
        <taxon>Cytophagia</taxon>
        <taxon>Cytophagales</taxon>
        <taxon>Hymenobacteraceae</taxon>
        <taxon>Adhaeribacter</taxon>
    </lineage>
</organism>
<reference evidence="4 5" key="1">
    <citation type="submission" date="2018-03" db="EMBL/GenBank/DDBJ databases">
        <title>Adhaeribacter sp. HMF7605 Genome sequencing and assembly.</title>
        <authorList>
            <person name="Kang H."/>
            <person name="Kang J."/>
            <person name="Cha I."/>
            <person name="Kim H."/>
            <person name="Joh K."/>
        </authorList>
    </citation>
    <scope>NUCLEOTIDE SEQUENCE [LARGE SCALE GENOMIC DNA]</scope>
    <source>
        <strain evidence="4 5">HMF7605</strain>
    </source>
</reference>
<feature type="domain" description="Glycosyl hydrolase family 95 N-terminal" evidence="1">
    <location>
        <begin position="29"/>
        <end position="279"/>
    </location>
</feature>
<dbReference type="InterPro" id="IPR013780">
    <property type="entry name" value="Glyco_hydro_b"/>
</dbReference>
<proteinExistence type="predicted"/>
<evidence type="ECO:0000259" key="3">
    <source>
        <dbReference type="Pfam" id="PF22124"/>
    </source>
</evidence>
<gene>
    <name evidence="4" type="ORF">AHMF7605_00180</name>
</gene>
<dbReference type="EMBL" id="PYFT01000001">
    <property type="protein sequence ID" value="PSR52045.1"/>
    <property type="molecule type" value="Genomic_DNA"/>
</dbReference>
<feature type="domain" description="Alpha fucosidase A-like C-terminal" evidence="2">
    <location>
        <begin position="726"/>
        <end position="788"/>
    </location>
</feature>
<dbReference type="PIRSF" id="PIRSF007663">
    <property type="entry name" value="UCP007663"/>
    <property type="match status" value="1"/>
</dbReference>
<dbReference type="PANTHER" id="PTHR31084:SF0">
    <property type="entry name" value="ALPHA-L-FUCOSIDASE 2"/>
    <property type="match status" value="1"/>
</dbReference>
<feature type="domain" description="Glycosyl hydrolase family 95 catalytic" evidence="3">
    <location>
        <begin position="308"/>
        <end position="724"/>
    </location>
</feature>
<dbReference type="SUPFAM" id="SSF48208">
    <property type="entry name" value="Six-hairpin glycosidases"/>
    <property type="match status" value="1"/>
</dbReference>